<proteinExistence type="predicted"/>
<keyword evidence="1" id="KW-0472">Membrane</keyword>
<dbReference type="AlphaFoldDB" id="A0A2H3L9R5"/>
<feature type="transmembrane region" description="Helical" evidence="1">
    <location>
        <begin position="121"/>
        <end position="140"/>
    </location>
</feature>
<organism evidence="2 3">
    <name type="scientific">Candidatus Chloroploca asiatica</name>
    <dbReference type="NCBI Taxonomy" id="1506545"/>
    <lineage>
        <taxon>Bacteria</taxon>
        <taxon>Bacillati</taxon>
        <taxon>Chloroflexota</taxon>
        <taxon>Chloroflexia</taxon>
        <taxon>Chloroflexales</taxon>
        <taxon>Chloroflexineae</taxon>
        <taxon>Oscillochloridaceae</taxon>
        <taxon>Candidatus Chloroploca</taxon>
    </lineage>
</organism>
<keyword evidence="1" id="KW-1133">Transmembrane helix</keyword>
<evidence type="ECO:0000256" key="1">
    <source>
        <dbReference type="SAM" id="Phobius"/>
    </source>
</evidence>
<feature type="transmembrane region" description="Helical" evidence="1">
    <location>
        <begin position="224"/>
        <end position="247"/>
    </location>
</feature>
<feature type="transmembrane region" description="Helical" evidence="1">
    <location>
        <begin position="95"/>
        <end position="112"/>
    </location>
</feature>
<feature type="transmembrane region" description="Helical" evidence="1">
    <location>
        <begin position="363"/>
        <end position="383"/>
    </location>
</feature>
<evidence type="ECO:0000313" key="3">
    <source>
        <dbReference type="Proteomes" id="UP000220922"/>
    </source>
</evidence>
<feature type="transmembrane region" description="Helical" evidence="1">
    <location>
        <begin position="12"/>
        <end position="31"/>
    </location>
</feature>
<feature type="transmembrane region" description="Helical" evidence="1">
    <location>
        <begin position="331"/>
        <end position="351"/>
    </location>
</feature>
<keyword evidence="1" id="KW-0812">Transmembrane</keyword>
<dbReference type="OrthoDB" id="154801at2"/>
<protein>
    <recommendedName>
        <fullName evidence="4">Glycosyltransferase RgtA/B/C/D-like domain-containing protein</fullName>
    </recommendedName>
</protein>
<dbReference type="RefSeq" id="WP_097652383.1">
    <property type="nucleotide sequence ID" value="NZ_LYXE01000083.1"/>
</dbReference>
<dbReference type="Proteomes" id="UP000220922">
    <property type="component" value="Unassembled WGS sequence"/>
</dbReference>
<dbReference type="EMBL" id="LYXE01000083">
    <property type="protein sequence ID" value="PDV99076.1"/>
    <property type="molecule type" value="Genomic_DNA"/>
</dbReference>
<accession>A0A2H3L9R5</accession>
<name>A0A2H3L9R5_9CHLR</name>
<feature type="transmembrane region" description="Helical" evidence="1">
    <location>
        <begin position="390"/>
        <end position="408"/>
    </location>
</feature>
<gene>
    <name evidence="2" type="ORF">A9Q02_13405</name>
</gene>
<feature type="transmembrane region" description="Helical" evidence="1">
    <location>
        <begin position="193"/>
        <end position="212"/>
    </location>
</feature>
<feature type="transmembrane region" description="Helical" evidence="1">
    <location>
        <begin position="170"/>
        <end position="187"/>
    </location>
</feature>
<evidence type="ECO:0008006" key="4">
    <source>
        <dbReference type="Google" id="ProtNLM"/>
    </source>
</evidence>
<comment type="caution">
    <text evidence="2">The sequence shown here is derived from an EMBL/GenBank/DDBJ whole genome shotgun (WGS) entry which is preliminary data.</text>
</comment>
<sequence>MIQTNRASHQNPWLWFGPLLFMIVVGAYFVFRYQGHWAETDSAVFTRVIRDVSQAGRLIPTEEGSLVYPNGYSFQAISAFIVAITGLEVRALQQLVYPILSALVILPAWILYREVTGSGRGAVIATILLFMQPEFLFVILRSSHEKFTRILMFLCLFFLVRSFRLTHRPGLFATMIALFYLATYAFIASNSLLAHSFLFAIASTLGFVALLNRFSSFKLQQSHITARLAYVLIISIVLNYLFMFYLYPPVQHQFGVFTDTWSRLAALLFDVQADSVNPYTYVGGAWINLWVYFLVSIANWIILGASFMIWAVQGWRWLRYGRPPQGLTRQFIWLLYAAFALQGGLSIIVDLSGSLASNIQHRIFPSFSILAVAIVASALADWRPQRHQRLVQWSSAAVISIVVCLSVLKATVEPAVGNKWMFYQPEEIIALTWSENHLQQTQLWIEYDERLSVAWATSIDRSVQQNRMRVGVTEPTLPIRSFLLTDITRLRSSRLEQPLPIPYDAQRVYDNGSAELYRLRPRTPFQK</sequence>
<feature type="transmembrane region" description="Helical" evidence="1">
    <location>
        <begin position="289"/>
        <end position="310"/>
    </location>
</feature>
<keyword evidence="3" id="KW-1185">Reference proteome</keyword>
<evidence type="ECO:0000313" key="2">
    <source>
        <dbReference type="EMBL" id="PDV99076.1"/>
    </source>
</evidence>
<reference evidence="2 3" key="1">
    <citation type="submission" date="2016-05" db="EMBL/GenBank/DDBJ databases">
        <authorList>
            <person name="Lavstsen T."/>
            <person name="Jespersen J.S."/>
        </authorList>
    </citation>
    <scope>NUCLEOTIDE SEQUENCE [LARGE SCALE GENOMIC DNA]</scope>
    <source>
        <strain evidence="2 3">B7-9</strain>
    </source>
</reference>